<reference evidence="2" key="2">
    <citation type="submission" date="2025-09" db="UniProtKB">
        <authorList>
            <consortium name="Ensembl"/>
        </authorList>
    </citation>
    <scope>IDENTIFICATION</scope>
</reference>
<protein>
    <recommendedName>
        <fullName evidence="4">T-cell leukemia/lymphoma protein 1A</fullName>
    </recommendedName>
</protein>
<dbReference type="PANTHER" id="PTHR14060:SF4">
    <property type="entry name" value="T-CELL LEUKEMIA_LYMPHOMA PROTEIN 1A"/>
    <property type="match status" value="1"/>
</dbReference>
<reference evidence="2" key="1">
    <citation type="submission" date="2025-08" db="UniProtKB">
        <authorList>
            <consortium name="Ensembl"/>
        </authorList>
    </citation>
    <scope>IDENTIFICATION</scope>
</reference>
<evidence type="ECO:0008006" key="4">
    <source>
        <dbReference type="Google" id="ProtNLM"/>
    </source>
</evidence>
<dbReference type="Ensembl" id="ENSCGRT00001013992.1">
    <property type="protein sequence ID" value="ENSCGRP00001009773.1"/>
    <property type="gene ID" value="ENSCGRG00001011812.1"/>
</dbReference>
<accession>A0A8C2QG54</accession>
<evidence type="ECO:0000313" key="2">
    <source>
        <dbReference type="Ensembl" id="ENSCGRP00001009773.1"/>
    </source>
</evidence>
<gene>
    <name evidence="2" type="primary">Tcl1a</name>
</gene>
<dbReference type="AlphaFoldDB" id="A0A8C2QG54"/>
<comment type="similarity">
    <text evidence="1">Belongs to the TCL1 family.</text>
</comment>
<dbReference type="Pfam" id="PF01840">
    <property type="entry name" value="TCL1_MTCP1"/>
    <property type="match status" value="1"/>
</dbReference>
<dbReference type="PANTHER" id="PTHR14060">
    <property type="entry name" value="PROTEIN P13 MTCP-1"/>
    <property type="match status" value="1"/>
</dbReference>
<dbReference type="InterPro" id="IPR036672">
    <property type="entry name" value="TCL1_MTCP1_sf"/>
</dbReference>
<dbReference type="Proteomes" id="UP000694386">
    <property type="component" value="Unplaced"/>
</dbReference>
<dbReference type="InterPro" id="IPR004832">
    <property type="entry name" value="TCL1_MTCP1"/>
</dbReference>
<dbReference type="GO" id="GO:0043539">
    <property type="term" value="F:protein serine/threonine kinase activator activity"/>
    <property type="evidence" value="ECO:0007669"/>
    <property type="project" value="InterPro"/>
</dbReference>
<proteinExistence type="inferred from homology"/>
<dbReference type="SUPFAM" id="SSF50904">
    <property type="entry name" value="Oncogene products"/>
    <property type="match status" value="1"/>
</dbReference>
<evidence type="ECO:0000256" key="1">
    <source>
        <dbReference type="ARBA" id="ARBA00006399"/>
    </source>
</evidence>
<evidence type="ECO:0000313" key="3">
    <source>
        <dbReference type="Proteomes" id="UP000694386"/>
    </source>
</evidence>
<name>A0A8C2QG54_CRIGR</name>
<sequence>MAEQPVYRPETPQDPQRLWIWERHVYLDENKRSWLPIVLKTDEKFQVILRQQDVPLGLAMIPEQLEAYELPLMWQLYPGKKYRGSDSMLWQILYHIKATPVSLPTPGPQERCLKKSWPEVPPSHAPLPACSAVLVGPLLYSLPSPQQVAPEKLVAVPLSLSTD</sequence>
<dbReference type="Gene3D" id="2.40.15.10">
    <property type="entry name" value="TCL1/MTCP1"/>
    <property type="match status" value="1"/>
</dbReference>
<organism evidence="2 3">
    <name type="scientific">Cricetulus griseus</name>
    <name type="common">Chinese hamster</name>
    <name type="synonym">Cricetulus barabensis griseus</name>
    <dbReference type="NCBI Taxonomy" id="10029"/>
    <lineage>
        <taxon>Eukaryota</taxon>
        <taxon>Metazoa</taxon>
        <taxon>Chordata</taxon>
        <taxon>Craniata</taxon>
        <taxon>Vertebrata</taxon>
        <taxon>Euteleostomi</taxon>
        <taxon>Mammalia</taxon>
        <taxon>Eutheria</taxon>
        <taxon>Euarchontoglires</taxon>
        <taxon>Glires</taxon>
        <taxon>Rodentia</taxon>
        <taxon>Myomorpha</taxon>
        <taxon>Muroidea</taxon>
        <taxon>Cricetidae</taxon>
        <taxon>Cricetinae</taxon>
        <taxon>Cricetulus</taxon>
    </lineage>
</organism>